<dbReference type="CDD" id="cd07938">
    <property type="entry name" value="DRE_TIM_HMGL"/>
    <property type="match status" value="1"/>
</dbReference>
<keyword evidence="3 5" id="KW-0456">Lyase</keyword>
<evidence type="ECO:0000256" key="2">
    <source>
        <dbReference type="ARBA" id="ARBA00022723"/>
    </source>
</evidence>
<accession>A0A916JKI1</accession>
<dbReference type="GO" id="GO:0046872">
    <property type="term" value="F:metal ion binding"/>
    <property type="evidence" value="ECO:0007669"/>
    <property type="project" value="UniProtKB-KW"/>
</dbReference>
<evidence type="ECO:0000313" key="5">
    <source>
        <dbReference type="EMBL" id="CAG5078308.1"/>
    </source>
</evidence>
<dbReference type="PANTHER" id="PTHR42738:SF7">
    <property type="entry name" value="HYDROXYMETHYLGLUTARYL-COA LYASE"/>
    <property type="match status" value="1"/>
</dbReference>
<reference evidence="5" key="1">
    <citation type="submission" date="2021-04" db="EMBL/GenBank/DDBJ databases">
        <authorList>
            <person name="Rodrigo-Torres L."/>
            <person name="Arahal R. D."/>
            <person name="Lucena T."/>
        </authorList>
    </citation>
    <scope>NUCLEOTIDE SEQUENCE</scope>
    <source>
        <strain evidence="5">AS29M-1</strain>
    </source>
</reference>
<dbReference type="PROSITE" id="PS50991">
    <property type="entry name" value="PYR_CT"/>
    <property type="match status" value="1"/>
</dbReference>
<dbReference type="InterPro" id="IPR013785">
    <property type="entry name" value="Aldolase_TIM"/>
</dbReference>
<evidence type="ECO:0000256" key="1">
    <source>
        <dbReference type="ARBA" id="ARBA00009405"/>
    </source>
</evidence>
<dbReference type="EC" id="4.1.3.4" evidence="5"/>
<organism evidence="5 6">
    <name type="scientific">Parvicella tangerina</name>
    <dbReference type="NCBI Taxonomy" id="2829795"/>
    <lineage>
        <taxon>Bacteria</taxon>
        <taxon>Pseudomonadati</taxon>
        <taxon>Bacteroidota</taxon>
        <taxon>Flavobacteriia</taxon>
        <taxon>Flavobacteriales</taxon>
        <taxon>Parvicellaceae</taxon>
        <taxon>Parvicella</taxon>
    </lineage>
</organism>
<dbReference type="GO" id="GO:0046951">
    <property type="term" value="P:ketone body biosynthetic process"/>
    <property type="evidence" value="ECO:0007669"/>
    <property type="project" value="TreeGrafter"/>
</dbReference>
<dbReference type="Pfam" id="PF00682">
    <property type="entry name" value="HMGL-like"/>
    <property type="match status" value="1"/>
</dbReference>
<keyword evidence="6" id="KW-1185">Reference proteome</keyword>
<dbReference type="InterPro" id="IPR043594">
    <property type="entry name" value="HMGL"/>
</dbReference>
<dbReference type="Gene3D" id="3.20.20.70">
    <property type="entry name" value="Aldolase class I"/>
    <property type="match status" value="1"/>
</dbReference>
<keyword evidence="2" id="KW-0479">Metal-binding</keyword>
<dbReference type="GO" id="GO:0006552">
    <property type="term" value="P:L-leucine catabolic process"/>
    <property type="evidence" value="ECO:0007669"/>
    <property type="project" value="TreeGrafter"/>
</dbReference>
<evidence type="ECO:0000259" key="4">
    <source>
        <dbReference type="PROSITE" id="PS50991"/>
    </source>
</evidence>
<gene>
    <name evidence="5" type="primary">yngG</name>
    <name evidence="5" type="ORF">CRYO30217_00636</name>
</gene>
<dbReference type="InterPro" id="IPR000891">
    <property type="entry name" value="PYR_CT"/>
</dbReference>
<dbReference type="Proteomes" id="UP000683507">
    <property type="component" value="Chromosome"/>
</dbReference>
<proteinExistence type="inferred from homology"/>
<dbReference type="RefSeq" id="WP_258540866.1">
    <property type="nucleotide sequence ID" value="NZ_OU015584.1"/>
</dbReference>
<dbReference type="GO" id="GO:0004419">
    <property type="term" value="F:hydroxymethylglutaryl-CoA lyase activity"/>
    <property type="evidence" value="ECO:0007669"/>
    <property type="project" value="UniProtKB-EC"/>
</dbReference>
<protein>
    <submittedName>
        <fullName evidence="5">Hydroxymethylglutaryl-CoA lyase YngG</fullName>
        <ecNumber evidence="5">4.1.3.4</ecNumber>
    </submittedName>
</protein>
<dbReference type="EMBL" id="OU015584">
    <property type="protein sequence ID" value="CAG5078308.1"/>
    <property type="molecule type" value="Genomic_DNA"/>
</dbReference>
<dbReference type="SUPFAM" id="SSF51569">
    <property type="entry name" value="Aldolase"/>
    <property type="match status" value="1"/>
</dbReference>
<dbReference type="PANTHER" id="PTHR42738">
    <property type="entry name" value="HYDROXYMETHYLGLUTARYL-COA LYASE"/>
    <property type="match status" value="1"/>
</dbReference>
<dbReference type="KEGG" id="ptan:CRYO30217_00636"/>
<feature type="domain" description="Pyruvate carboxyltransferase" evidence="4">
    <location>
        <begin position="5"/>
        <end position="276"/>
    </location>
</feature>
<sequence>MSENRIKIIECPRDAMQGLKEFIPTEVKAAYINQLLKVGFDTLDMGSFVSPKAIPQLRDTGDVIKKLDLNDTISKLLVIVANKRGAEAAAAYDEIKYLGFPFSISATFQKRNINSTIEESLSRLEAVSETAYKHNKEVVTYFSMAFGNPYDDPWNAEIVAEWAHRLVEEYGVKILSMSDTIGSSSPETIKWIFSHLIPKFPDVEIGAHLHTTPDKWEEKIHASIQNNCKRFDSAIKGYGGCPMAKDDLTGNMPTEHLIEYLNQNNLSHGLDEEEFARSMHMALKIFPH</sequence>
<evidence type="ECO:0000256" key="3">
    <source>
        <dbReference type="ARBA" id="ARBA00023239"/>
    </source>
</evidence>
<name>A0A916JKI1_9FLAO</name>
<comment type="similarity">
    <text evidence="1">Belongs to the HMG-CoA lyase family.</text>
</comment>
<dbReference type="AlphaFoldDB" id="A0A916JKI1"/>
<evidence type="ECO:0000313" key="6">
    <source>
        <dbReference type="Proteomes" id="UP000683507"/>
    </source>
</evidence>